<dbReference type="InterPro" id="IPR035992">
    <property type="entry name" value="Ricin_B-like_lectins"/>
</dbReference>
<evidence type="ECO:0008006" key="3">
    <source>
        <dbReference type="Google" id="ProtNLM"/>
    </source>
</evidence>
<organism evidence="1 2">
    <name type="scientific">Rhizophagus clarus</name>
    <dbReference type="NCBI Taxonomy" id="94130"/>
    <lineage>
        <taxon>Eukaryota</taxon>
        <taxon>Fungi</taxon>
        <taxon>Fungi incertae sedis</taxon>
        <taxon>Mucoromycota</taxon>
        <taxon>Glomeromycotina</taxon>
        <taxon>Glomeromycetes</taxon>
        <taxon>Glomerales</taxon>
        <taxon>Glomeraceae</taxon>
        <taxon>Rhizophagus</taxon>
    </lineage>
</organism>
<proteinExistence type="predicted"/>
<comment type="caution">
    <text evidence="1">The sequence shown here is derived from an EMBL/GenBank/DDBJ whole genome shotgun (WGS) entry which is preliminary data.</text>
</comment>
<dbReference type="SUPFAM" id="SSF50370">
    <property type="entry name" value="Ricin B-like lectins"/>
    <property type="match status" value="1"/>
</dbReference>
<evidence type="ECO:0000313" key="1">
    <source>
        <dbReference type="EMBL" id="GBC00962.1"/>
    </source>
</evidence>
<evidence type="ECO:0000313" key="2">
    <source>
        <dbReference type="Proteomes" id="UP000247702"/>
    </source>
</evidence>
<dbReference type="CDD" id="cd00161">
    <property type="entry name" value="beta-trefoil_Ricin-like"/>
    <property type="match status" value="1"/>
</dbReference>
<dbReference type="AlphaFoldDB" id="A0A2Z6RWQ6"/>
<dbReference type="Proteomes" id="UP000247702">
    <property type="component" value="Unassembled WGS sequence"/>
</dbReference>
<protein>
    <recommendedName>
        <fullName evidence="3">Ricin B lectin domain-containing protein</fullName>
    </recommendedName>
</protein>
<accession>A0A2Z6RWQ6</accession>
<keyword evidence="2" id="KW-1185">Reference proteome</keyword>
<dbReference type="EMBL" id="BEXD01003347">
    <property type="protein sequence ID" value="GBC00962.1"/>
    <property type="molecule type" value="Genomic_DNA"/>
</dbReference>
<dbReference type="Gene3D" id="2.80.10.50">
    <property type="match status" value="1"/>
</dbReference>
<sequence length="204" mass="22886">MPYELFLYKLLKNLYQNISYELFSYELLAILKKNLYLSKIFYILPGSGSKLNKKKKRKSGPVDKSANDAIARDNIMHQQPFDNHLYCCLSQNLSSGIYKIQSVKTGEFWDESWVVTELSDGIYSIKNESTGLAAQSEGLGRKLILAQENGSLAQEWIISPVGLLGYYICSAEDPIGCVTPPVNGPVILPKELGVSQLWRFIPAN</sequence>
<reference evidence="1 2" key="1">
    <citation type="submission" date="2017-11" db="EMBL/GenBank/DDBJ databases">
        <title>The genome of Rhizophagus clarus HR1 reveals common genetic basis of auxotrophy among arbuscular mycorrhizal fungi.</title>
        <authorList>
            <person name="Kobayashi Y."/>
        </authorList>
    </citation>
    <scope>NUCLEOTIDE SEQUENCE [LARGE SCALE GENOMIC DNA]</scope>
    <source>
        <strain evidence="1 2">HR1</strain>
    </source>
</reference>
<gene>
    <name evidence="1" type="ORF">RclHR1_04010009</name>
</gene>
<name>A0A2Z6RWQ6_9GLOM</name>